<dbReference type="EMBL" id="CACVBS010000045">
    <property type="protein sequence ID" value="CAA7264484.1"/>
    <property type="molecule type" value="Genomic_DNA"/>
</dbReference>
<proteinExistence type="predicted"/>
<dbReference type="AlphaFoldDB" id="A0A8S0VVW6"/>
<reference evidence="1 2" key="1">
    <citation type="submission" date="2020-01" db="EMBL/GenBank/DDBJ databases">
        <authorList>
            <person name="Gupta K D."/>
        </authorList>
    </citation>
    <scope>NUCLEOTIDE SEQUENCE [LARGE SCALE GENOMIC DNA]</scope>
</reference>
<evidence type="ECO:0000313" key="1">
    <source>
        <dbReference type="EMBL" id="CAA7264484.1"/>
    </source>
</evidence>
<organism evidence="1 2">
    <name type="scientific">Cyclocybe aegerita</name>
    <name type="common">Black poplar mushroom</name>
    <name type="synonym">Agrocybe aegerita</name>
    <dbReference type="NCBI Taxonomy" id="1973307"/>
    <lineage>
        <taxon>Eukaryota</taxon>
        <taxon>Fungi</taxon>
        <taxon>Dikarya</taxon>
        <taxon>Basidiomycota</taxon>
        <taxon>Agaricomycotina</taxon>
        <taxon>Agaricomycetes</taxon>
        <taxon>Agaricomycetidae</taxon>
        <taxon>Agaricales</taxon>
        <taxon>Agaricineae</taxon>
        <taxon>Bolbitiaceae</taxon>
        <taxon>Cyclocybe</taxon>
    </lineage>
</organism>
<comment type="caution">
    <text evidence="1">The sequence shown here is derived from an EMBL/GenBank/DDBJ whole genome shotgun (WGS) entry which is preliminary data.</text>
</comment>
<protein>
    <submittedName>
        <fullName evidence="1">Uncharacterized protein</fullName>
    </submittedName>
</protein>
<gene>
    <name evidence="1" type="ORF">AAE3_LOCUS6831</name>
</gene>
<dbReference type="Proteomes" id="UP000467700">
    <property type="component" value="Unassembled WGS sequence"/>
</dbReference>
<dbReference type="OrthoDB" id="10508130at2759"/>
<name>A0A8S0VVW6_CYCAE</name>
<evidence type="ECO:0000313" key="2">
    <source>
        <dbReference type="Proteomes" id="UP000467700"/>
    </source>
</evidence>
<accession>A0A8S0VVW6</accession>
<sequence>MQDSRHIDLLPCWHVSKIYDTKDRPSTRYIFNKFQKYKHSKAISTRTPPTLLVFILPSTTDPAAPDVAPKAVTCPAPPWSTAKPPVVAVDTTEIIVVMSGPPTCVCSAVPETEALEDVSVAVTLADELLDVVSEGNVRMLSDDDDDDTGGGASVVELHAGKPGTVTVAIWVNEHWELYPGWRRHEESSGRSFELDLGWRVRYSPSATFARSNAAPGDAATKQLTQACSGSSIFFVHRQARVSHIFKLMGFSRPVRSGFMKVGVPGLLARTSGRCSRTTARHLEVRTRQDCRRGASLCRPSRLQPRTARLIR</sequence>
<keyword evidence="2" id="KW-1185">Reference proteome</keyword>